<proteinExistence type="predicted"/>
<gene>
    <name evidence="1" type="ORF">POCTA_138.1.T1310056</name>
</gene>
<sequence length="87" mass="10242">MYIHKHTIQIIKQISLFLGKVTSLTFEFGENNTQMENKKSEAYRLSKQQIMVVKTSINQLKSLRDNQKQWGMINIIKSIGKNDHEEF</sequence>
<name>A0A8S1XRE8_PAROT</name>
<organism evidence="1 2">
    <name type="scientific">Paramecium octaurelia</name>
    <dbReference type="NCBI Taxonomy" id="43137"/>
    <lineage>
        <taxon>Eukaryota</taxon>
        <taxon>Sar</taxon>
        <taxon>Alveolata</taxon>
        <taxon>Ciliophora</taxon>
        <taxon>Intramacronucleata</taxon>
        <taxon>Oligohymenophorea</taxon>
        <taxon>Peniculida</taxon>
        <taxon>Parameciidae</taxon>
        <taxon>Paramecium</taxon>
    </lineage>
</organism>
<dbReference type="EMBL" id="CAJJDP010000131">
    <property type="protein sequence ID" value="CAD8203871.1"/>
    <property type="molecule type" value="Genomic_DNA"/>
</dbReference>
<evidence type="ECO:0000313" key="1">
    <source>
        <dbReference type="EMBL" id="CAD8203871.1"/>
    </source>
</evidence>
<evidence type="ECO:0000313" key="2">
    <source>
        <dbReference type="Proteomes" id="UP000683925"/>
    </source>
</evidence>
<dbReference type="Proteomes" id="UP000683925">
    <property type="component" value="Unassembled WGS sequence"/>
</dbReference>
<dbReference type="AlphaFoldDB" id="A0A8S1XRE8"/>
<reference evidence="1" key="1">
    <citation type="submission" date="2021-01" db="EMBL/GenBank/DDBJ databases">
        <authorList>
            <consortium name="Genoscope - CEA"/>
            <person name="William W."/>
        </authorList>
    </citation>
    <scope>NUCLEOTIDE SEQUENCE</scope>
</reference>
<comment type="caution">
    <text evidence="1">The sequence shown here is derived from an EMBL/GenBank/DDBJ whole genome shotgun (WGS) entry which is preliminary data.</text>
</comment>
<keyword evidence="2" id="KW-1185">Reference proteome</keyword>
<accession>A0A8S1XRE8</accession>
<protein>
    <submittedName>
        <fullName evidence="1">Uncharacterized protein</fullName>
    </submittedName>
</protein>